<evidence type="ECO:0000313" key="3">
    <source>
        <dbReference type="Proteomes" id="UP000474802"/>
    </source>
</evidence>
<organism evidence="2 3">
    <name type="scientific">Devosia aurantiaca</name>
    <dbReference type="NCBI Taxonomy" id="2714858"/>
    <lineage>
        <taxon>Bacteria</taxon>
        <taxon>Pseudomonadati</taxon>
        <taxon>Pseudomonadota</taxon>
        <taxon>Alphaproteobacteria</taxon>
        <taxon>Hyphomicrobiales</taxon>
        <taxon>Devosiaceae</taxon>
        <taxon>Devosia</taxon>
    </lineage>
</organism>
<evidence type="ECO:0008006" key="4">
    <source>
        <dbReference type="Google" id="ProtNLM"/>
    </source>
</evidence>
<feature type="chain" id="PRO_5026967662" description="Bacteriocin" evidence="1">
    <location>
        <begin position="23"/>
        <end position="84"/>
    </location>
</feature>
<feature type="signal peptide" evidence="1">
    <location>
        <begin position="1"/>
        <end position="22"/>
    </location>
</feature>
<comment type="caution">
    <text evidence="2">The sequence shown here is derived from an EMBL/GenBank/DDBJ whole genome shotgun (WGS) entry which is preliminary data.</text>
</comment>
<name>A0A6M1SIK3_9HYPH</name>
<dbReference type="Proteomes" id="UP000474802">
    <property type="component" value="Unassembled WGS sequence"/>
</dbReference>
<keyword evidence="3" id="KW-1185">Reference proteome</keyword>
<dbReference type="RefSeq" id="WP_164533159.1">
    <property type="nucleotide sequence ID" value="NZ_JAALFG010000001.1"/>
</dbReference>
<evidence type="ECO:0000256" key="1">
    <source>
        <dbReference type="SAM" id="SignalP"/>
    </source>
</evidence>
<reference evidence="2 3" key="2">
    <citation type="submission" date="2020-03" db="EMBL/GenBank/DDBJ databases">
        <title>Devosia chinhatensis sp. nov., isolated from a hexachlorocyclohexane (HCH) dump site in India.</title>
        <authorList>
            <person name="Kumar M."/>
            <person name="Lal R."/>
        </authorList>
    </citation>
    <scope>NUCLEOTIDE SEQUENCE [LARGE SCALE GENOMIC DNA]</scope>
    <source>
        <strain evidence="2 3">H239</strain>
    </source>
</reference>
<accession>A0A6M1SIK3</accession>
<proteinExistence type="predicted"/>
<protein>
    <recommendedName>
        <fullName evidence="4">Bacteriocin</fullName>
    </recommendedName>
</protein>
<evidence type="ECO:0000313" key="2">
    <source>
        <dbReference type="EMBL" id="NGP16930.1"/>
    </source>
</evidence>
<keyword evidence="1" id="KW-0732">Signal</keyword>
<reference evidence="2 3" key="1">
    <citation type="submission" date="2020-02" db="EMBL/GenBank/DDBJ databases">
        <authorList>
            <person name="Khan S.A."/>
            <person name="Jeon C.O."/>
            <person name="Chun B.H."/>
        </authorList>
    </citation>
    <scope>NUCLEOTIDE SEQUENCE [LARGE SCALE GENOMIC DNA]</scope>
    <source>
        <strain evidence="2 3">H239</strain>
    </source>
</reference>
<dbReference type="EMBL" id="JAALFG010000001">
    <property type="protein sequence ID" value="NGP16930.1"/>
    <property type="molecule type" value="Genomic_DNA"/>
</dbReference>
<dbReference type="AlphaFoldDB" id="A0A6M1SIK3"/>
<sequence>MKKLLLASVAVMSLGLAAPAFAQDADAGATVGATGGGATGAVVGGLLGGPIGAVIGGFAGAVLGAEAGVAASTIEYAGANPVTP</sequence>
<gene>
    <name evidence="2" type="ORF">G5575_03825</name>
</gene>